<proteinExistence type="predicted"/>
<protein>
    <submittedName>
        <fullName evidence="2">Uu.00g114130.m01.CDS01</fullName>
    </submittedName>
</protein>
<name>A0AAI8YGL5_9PEZI</name>
<dbReference type="Proteomes" id="UP001295740">
    <property type="component" value="Unassembled WGS sequence"/>
</dbReference>
<dbReference type="InterPro" id="IPR000210">
    <property type="entry name" value="BTB/POZ_dom"/>
</dbReference>
<evidence type="ECO:0000313" key="3">
    <source>
        <dbReference type="Proteomes" id="UP001295740"/>
    </source>
</evidence>
<dbReference type="AlphaFoldDB" id="A0AAI8YGL5"/>
<dbReference type="InterPro" id="IPR011333">
    <property type="entry name" value="SKP1/BTB/POZ_sf"/>
</dbReference>
<comment type="caution">
    <text evidence="2">The sequence shown here is derived from an EMBL/GenBank/DDBJ whole genome shotgun (WGS) entry which is preliminary data.</text>
</comment>
<dbReference type="PROSITE" id="PS50097">
    <property type="entry name" value="BTB"/>
    <property type="match status" value="1"/>
</dbReference>
<evidence type="ECO:0000313" key="2">
    <source>
        <dbReference type="EMBL" id="CAJ2504019.1"/>
    </source>
</evidence>
<dbReference type="Gene3D" id="3.30.710.10">
    <property type="entry name" value="Potassium Channel Kv1.1, Chain A"/>
    <property type="match status" value="1"/>
</dbReference>
<dbReference type="EMBL" id="CAUWAG010000006">
    <property type="protein sequence ID" value="CAJ2504019.1"/>
    <property type="molecule type" value="Genomic_DNA"/>
</dbReference>
<reference evidence="2" key="1">
    <citation type="submission" date="2023-10" db="EMBL/GenBank/DDBJ databases">
        <authorList>
            <person name="Hackl T."/>
        </authorList>
    </citation>
    <scope>NUCLEOTIDE SEQUENCE</scope>
</reference>
<feature type="domain" description="BTB" evidence="1">
    <location>
        <begin position="15"/>
        <end position="95"/>
    </location>
</feature>
<accession>A0AAI8YGL5</accession>
<organism evidence="2 3">
    <name type="scientific">Anthostomella pinea</name>
    <dbReference type="NCBI Taxonomy" id="933095"/>
    <lineage>
        <taxon>Eukaryota</taxon>
        <taxon>Fungi</taxon>
        <taxon>Dikarya</taxon>
        <taxon>Ascomycota</taxon>
        <taxon>Pezizomycotina</taxon>
        <taxon>Sordariomycetes</taxon>
        <taxon>Xylariomycetidae</taxon>
        <taxon>Xylariales</taxon>
        <taxon>Xylariaceae</taxon>
        <taxon>Anthostomella</taxon>
    </lineage>
</organism>
<keyword evidence="3" id="KW-1185">Reference proteome</keyword>
<sequence length="320" mass="36429">MEPQAPTRTCIDPRGDLILEVGSDDSKAAFVVCSRALSRSSPFWEKILYGEFSESQKMHLERGDAEWVVKLPDDDPDAMKVLLDISHSRFADVPQVMYPDELYPITVITDKYDLTHLLQPWAEGWLSLLREHPRLNDEHFWIGWNLWIAWYLGEDYLFRKAINYMATSFNAQTKGCVGVLSPPGVQELFKEFQQKHFQELLEPFKTTTDGILNGGRVICLHTTPMEACGEWMLGTISMSLRAMKMWPIPDPDAIRGSPRELAKKLKEVAQRISKAHPLNHVCGSHISKELTQICLSRPVLTEAMRLYIDAQGKKAGLIDC</sequence>
<gene>
    <name evidence="2" type="ORF">KHLLAP_LOCUS4487</name>
</gene>
<evidence type="ECO:0000259" key="1">
    <source>
        <dbReference type="PROSITE" id="PS50097"/>
    </source>
</evidence>